<dbReference type="InterPro" id="IPR036052">
    <property type="entry name" value="TrpB-like_PALP_sf"/>
</dbReference>
<organism evidence="8 9">
    <name type="scientific">Rhizobium etli (strain ATCC 51251 / DSM 11541 / JCM 21823 / NBRC 15573 / CFN 42)</name>
    <dbReference type="NCBI Taxonomy" id="347834"/>
    <lineage>
        <taxon>Bacteria</taxon>
        <taxon>Pseudomonadati</taxon>
        <taxon>Pseudomonadota</taxon>
        <taxon>Alphaproteobacteria</taxon>
        <taxon>Hyphomicrobiales</taxon>
        <taxon>Rhizobiaceae</taxon>
        <taxon>Rhizobium/Agrobacterium group</taxon>
        <taxon>Rhizobium</taxon>
    </lineage>
</organism>
<proteinExistence type="inferred from homology"/>
<name>Q2K2V1_RHIEC</name>
<dbReference type="GO" id="GO:0009097">
    <property type="term" value="P:isoleucine biosynthetic process"/>
    <property type="evidence" value="ECO:0007669"/>
    <property type="project" value="TreeGrafter"/>
</dbReference>
<dbReference type="eggNOG" id="COG1171">
    <property type="taxonomic scope" value="Bacteria"/>
</dbReference>
<dbReference type="Gene3D" id="3.40.50.1100">
    <property type="match status" value="2"/>
</dbReference>
<comment type="similarity">
    <text evidence="2">Belongs to the serine/threonine dehydratase family.</text>
</comment>
<dbReference type="InterPro" id="IPR001926">
    <property type="entry name" value="TrpB-like_PALP"/>
</dbReference>
<dbReference type="InterPro" id="IPR050147">
    <property type="entry name" value="Ser/Thr_Dehydratase"/>
</dbReference>
<dbReference type="SUPFAM" id="SSF53686">
    <property type="entry name" value="Tryptophan synthase beta subunit-like PLP-dependent enzymes"/>
    <property type="match status" value="1"/>
</dbReference>
<accession>Q2K2V1</accession>
<sequence>MASASLHLDTPLAQTSPRYSASGKALWLKLDALQPSGSFKLRGVGRLCQHEVENGAREIFCASGGNAGIAAAHAGRALGVPVTIVVPETTAVDVRQTIAATGANVLVHGSVFDEANDHAVALARSREATYVHPFDHPLLWDGHATLIDEVVAKGAAFDCVVTSVGGGGLLAGIVAGLRRNGLSDVPVIAVETEGAASFHASLEANDRISLPAITSIATSLGARQVAQHVFDLPKQHPIESVLVSDADAVAACLKFADAHRILVEPACGAALAVADVHAGLLSRFDNPLIEICGGIGVSLEKLRLWQEKFL</sequence>
<dbReference type="Proteomes" id="UP000001936">
    <property type="component" value="Chromosome"/>
</dbReference>
<dbReference type="EC" id="4.3.1.17" evidence="3"/>
<dbReference type="GO" id="GO:0006565">
    <property type="term" value="P:L-serine catabolic process"/>
    <property type="evidence" value="ECO:0007669"/>
    <property type="project" value="TreeGrafter"/>
</dbReference>
<keyword evidence="9" id="KW-1185">Reference proteome</keyword>
<comment type="catalytic activity">
    <reaction evidence="6">
        <text>L-serine = pyruvate + NH4(+)</text>
        <dbReference type="Rhea" id="RHEA:19169"/>
        <dbReference type="ChEBI" id="CHEBI:15361"/>
        <dbReference type="ChEBI" id="CHEBI:28938"/>
        <dbReference type="ChEBI" id="CHEBI:33384"/>
        <dbReference type="EC" id="4.3.1.17"/>
    </reaction>
</comment>
<dbReference type="AlphaFoldDB" id="Q2K2V1"/>
<evidence type="ECO:0000256" key="6">
    <source>
        <dbReference type="ARBA" id="ARBA00049406"/>
    </source>
</evidence>
<dbReference type="PANTHER" id="PTHR48078">
    <property type="entry name" value="THREONINE DEHYDRATASE, MITOCHONDRIAL-RELATED"/>
    <property type="match status" value="1"/>
</dbReference>
<evidence type="ECO:0000313" key="8">
    <source>
        <dbReference type="EMBL" id="ABC92835.1"/>
    </source>
</evidence>
<dbReference type="EMBL" id="CP000133">
    <property type="protein sequence ID" value="ABC92835.1"/>
    <property type="molecule type" value="Genomic_DNA"/>
</dbReference>
<evidence type="ECO:0000256" key="1">
    <source>
        <dbReference type="ARBA" id="ARBA00001933"/>
    </source>
</evidence>
<dbReference type="InterPro" id="IPR000634">
    <property type="entry name" value="Ser/Thr_deHydtase_PyrdxlP-BS"/>
</dbReference>
<evidence type="ECO:0000256" key="4">
    <source>
        <dbReference type="ARBA" id="ARBA00022898"/>
    </source>
</evidence>
<dbReference type="HOGENOM" id="CLU_021152_3_0_5"/>
<keyword evidence="5 8" id="KW-0456">Lyase</keyword>
<dbReference type="PROSITE" id="PS00165">
    <property type="entry name" value="DEHYDRATASE_SER_THR"/>
    <property type="match status" value="1"/>
</dbReference>
<evidence type="ECO:0000256" key="5">
    <source>
        <dbReference type="ARBA" id="ARBA00023239"/>
    </source>
</evidence>
<protein>
    <recommendedName>
        <fullName evidence="3">L-serine ammonia-lyase</fullName>
        <ecNumber evidence="3">4.3.1.17</ecNumber>
    </recommendedName>
</protein>
<dbReference type="GO" id="GO:0003941">
    <property type="term" value="F:L-serine ammonia-lyase activity"/>
    <property type="evidence" value="ECO:0007669"/>
    <property type="project" value="UniProtKB-EC"/>
</dbReference>
<dbReference type="GO" id="GO:0004794">
    <property type="term" value="F:threonine deaminase activity"/>
    <property type="evidence" value="ECO:0007669"/>
    <property type="project" value="TreeGrafter"/>
</dbReference>
<dbReference type="Pfam" id="PF00291">
    <property type="entry name" value="PALP"/>
    <property type="match status" value="1"/>
</dbReference>
<evidence type="ECO:0000256" key="3">
    <source>
        <dbReference type="ARBA" id="ARBA00012093"/>
    </source>
</evidence>
<dbReference type="GO" id="GO:0030170">
    <property type="term" value="F:pyridoxal phosphate binding"/>
    <property type="evidence" value="ECO:0007669"/>
    <property type="project" value="InterPro"/>
</dbReference>
<evidence type="ECO:0000313" key="9">
    <source>
        <dbReference type="Proteomes" id="UP000001936"/>
    </source>
</evidence>
<evidence type="ECO:0000256" key="2">
    <source>
        <dbReference type="ARBA" id="ARBA00010869"/>
    </source>
</evidence>
<comment type="cofactor">
    <cofactor evidence="1">
        <name>pyridoxal 5'-phosphate</name>
        <dbReference type="ChEBI" id="CHEBI:597326"/>
    </cofactor>
</comment>
<reference evidence="8 9" key="1">
    <citation type="journal article" date="2006" name="Proc. Natl. Acad. Sci. U.S.A.">
        <title>The partitioned Rhizobium etli genome: genetic and metabolic redundancy in seven interacting replicons.</title>
        <authorList>
            <person name="Gonzalez V."/>
            <person name="Santamaria R.I."/>
            <person name="Bustos P."/>
            <person name="Hernandez-Gonzalez I."/>
            <person name="Medrano-Soto A."/>
            <person name="Moreno-Hagelsieb G."/>
            <person name="Janga S.C."/>
            <person name="Ramirez M.A."/>
            <person name="Jimenez-Jacinto V."/>
            <person name="Collado-Vides J."/>
            <person name="Davila G."/>
        </authorList>
    </citation>
    <scope>NUCLEOTIDE SEQUENCE [LARGE SCALE GENOMIC DNA]</scope>
    <source>
        <strain evidence="9">ATCC 51251 / DSM 11541 / JCM 21823 / NBRC 15573 / CFN 42</strain>
    </source>
</reference>
<gene>
    <name evidence="8" type="ordered locus">RHE_CH04092</name>
</gene>
<evidence type="ECO:0000259" key="7">
    <source>
        <dbReference type="Pfam" id="PF00291"/>
    </source>
</evidence>
<feature type="domain" description="Tryptophan synthase beta chain-like PALP" evidence="7">
    <location>
        <begin position="8"/>
        <end position="286"/>
    </location>
</feature>
<dbReference type="RefSeq" id="WP_011427273.1">
    <property type="nucleotide sequence ID" value="NC_007761.1"/>
</dbReference>
<dbReference type="OrthoDB" id="9811476at2"/>
<keyword evidence="4" id="KW-0663">Pyridoxal phosphate</keyword>
<dbReference type="KEGG" id="ret:RHE_CH04092"/>
<dbReference type="GO" id="GO:0006567">
    <property type="term" value="P:L-threonine catabolic process"/>
    <property type="evidence" value="ECO:0007669"/>
    <property type="project" value="TreeGrafter"/>
</dbReference>
<dbReference type="PANTHER" id="PTHR48078:SF2">
    <property type="entry name" value="CATABOLIC L-SERINE_THREONINE DEHYDRATASE"/>
    <property type="match status" value="1"/>
</dbReference>